<accession>A0A6J4K1M4</accession>
<reference evidence="2" key="1">
    <citation type="submission" date="2020-02" db="EMBL/GenBank/DDBJ databases">
        <authorList>
            <person name="Meier V. D."/>
        </authorList>
    </citation>
    <scope>NUCLEOTIDE SEQUENCE</scope>
    <source>
        <strain evidence="2">AVDCRST_MAG41</strain>
    </source>
</reference>
<dbReference type="AlphaFoldDB" id="A0A6J4K1M4"/>
<organism evidence="2">
    <name type="scientific">uncultured Mycobacteriales bacterium</name>
    <dbReference type="NCBI Taxonomy" id="581187"/>
    <lineage>
        <taxon>Bacteria</taxon>
        <taxon>Bacillati</taxon>
        <taxon>Actinomycetota</taxon>
        <taxon>Actinomycetes</taxon>
        <taxon>Mycobacteriales</taxon>
        <taxon>environmental samples</taxon>
    </lineage>
</organism>
<feature type="region of interest" description="Disordered" evidence="1">
    <location>
        <begin position="1"/>
        <end position="45"/>
    </location>
</feature>
<dbReference type="EMBL" id="CADCTP010000448">
    <property type="protein sequence ID" value="CAA9293391.1"/>
    <property type="molecule type" value="Genomic_DNA"/>
</dbReference>
<gene>
    <name evidence="2" type="ORF">AVDCRST_MAG41-4624</name>
</gene>
<protein>
    <submittedName>
        <fullName evidence="2">Uncharacterized protein</fullName>
    </submittedName>
</protein>
<proteinExistence type="predicted"/>
<evidence type="ECO:0000313" key="2">
    <source>
        <dbReference type="EMBL" id="CAA9293391.1"/>
    </source>
</evidence>
<sequence length="45" mass="5039">GHLGDDDRPHRRCGGEPAGRREPPGPRNRQARATGWQRSATMRSM</sequence>
<feature type="compositionally biased region" description="Polar residues" evidence="1">
    <location>
        <begin position="36"/>
        <end position="45"/>
    </location>
</feature>
<evidence type="ECO:0000256" key="1">
    <source>
        <dbReference type="SAM" id="MobiDB-lite"/>
    </source>
</evidence>
<name>A0A6J4K1M4_9ACTN</name>
<feature type="non-terminal residue" evidence="2">
    <location>
        <position position="1"/>
    </location>
</feature>
<feature type="non-terminal residue" evidence="2">
    <location>
        <position position="45"/>
    </location>
</feature>